<keyword evidence="1" id="KW-0472">Membrane</keyword>
<dbReference type="RefSeq" id="WP_190604312.1">
    <property type="nucleotide sequence ID" value="NZ_CP021056.1"/>
</dbReference>
<feature type="transmembrane region" description="Helical" evidence="1">
    <location>
        <begin position="105"/>
        <end position="126"/>
    </location>
</feature>
<feature type="transmembrane region" description="Helical" evidence="1">
    <location>
        <begin position="80"/>
        <end position="98"/>
    </location>
</feature>
<dbReference type="EMBL" id="CP021056">
    <property type="protein sequence ID" value="QXE24346.1"/>
    <property type="molecule type" value="Genomic_DNA"/>
</dbReference>
<reference evidence="2" key="1">
    <citation type="submission" date="2017-04" db="EMBL/GenBank/DDBJ databases">
        <title>Genome deletions in a multicellular cyanobacterial endosymbiont for morphological adaptation in marine diatoms.</title>
        <authorList>
            <person name="Wang Y."/>
            <person name="Gao H."/>
            <person name="Li R."/>
            <person name="Xu X."/>
        </authorList>
    </citation>
    <scope>NUCLEOTIDE SEQUENCE</scope>
    <source>
        <strain evidence="2">FACHB 800</strain>
    </source>
</reference>
<keyword evidence="1" id="KW-1133">Transmembrane helix</keyword>
<evidence type="ECO:0000313" key="2">
    <source>
        <dbReference type="EMBL" id="QXE24346.1"/>
    </source>
</evidence>
<dbReference type="KEGG" id="rsin:B6N60_03051"/>
<accession>A0A975Y5K8</accession>
<feature type="transmembrane region" description="Helical" evidence="1">
    <location>
        <begin position="37"/>
        <end position="60"/>
    </location>
</feature>
<gene>
    <name evidence="2" type="ORF">B6N60_03051</name>
</gene>
<sequence length="241" mass="26568">MPTDSNSPAAVAANQNEANQGRYLIPPFQRRRFCIQFTFMTILGWVGGGIASIALEKAIINNLPMMIAENAIAANTITKTISSIGFAVIFALAQAFVLRRYFSSGLWMLATSVGWLLANSVSTAWINYILSTASSINQGLSADAALFWGFLSTFSYILSGIWLGMCQWSVLRLYAAAAWRWNFIPSIAFVWISFLVWLLSLLPDVIPAFNQQLVLYIIGQFFTAMILGIVPAMGLCSLLRK</sequence>
<organism evidence="2 3">
    <name type="scientific">Richelia sinica FACHB-800</name>
    <dbReference type="NCBI Taxonomy" id="1357546"/>
    <lineage>
        <taxon>Bacteria</taxon>
        <taxon>Bacillati</taxon>
        <taxon>Cyanobacteriota</taxon>
        <taxon>Cyanophyceae</taxon>
        <taxon>Nostocales</taxon>
        <taxon>Nostocaceae</taxon>
        <taxon>Richelia</taxon>
    </lineage>
</organism>
<evidence type="ECO:0000313" key="3">
    <source>
        <dbReference type="Proteomes" id="UP000683511"/>
    </source>
</evidence>
<dbReference type="Proteomes" id="UP000683511">
    <property type="component" value="Chromosome"/>
</dbReference>
<feature type="transmembrane region" description="Helical" evidence="1">
    <location>
        <begin position="214"/>
        <end position="239"/>
    </location>
</feature>
<dbReference type="AlphaFoldDB" id="A0A975Y5K8"/>
<evidence type="ECO:0000256" key="1">
    <source>
        <dbReference type="SAM" id="Phobius"/>
    </source>
</evidence>
<protein>
    <submittedName>
        <fullName evidence="2">Uncharacterized protein</fullName>
    </submittedName>
</protein>
<keyword evidence="1" id="KW-0812">Transmembrane</keyword>
<keyword evidence="3" id="KW-1185">Reference proteome</keyword>
<feature type="transmembrane region" description="Helical" evidence="1">
    <location>
        <begin position="146"/>
        <end position="171"/>
    </location>
</feature>
<proteinExistence type="predicted"/>
<feature type="transmembrane region" description="Helical" evidence="1">
    <location>
        <begin position="183"/>
        <end position="202"/>
    </location>
</feature>
<name>A0A975Y5K8_9NOST</name>